<name>A0ACC2M515_PERAE</name>
<evidence type="ECO:0000313" key="1">
    <source>
        <dbReference type="EMBL" id="KAJ8640518.1"/>
    </source>
</evidence>
<accession>A0ACC2M515</accession>
<protein>
    <submittedName>
        <fullName evidence="1">Uncharacterized protein</fullName>
    </submittedName>
</protein>
<dbReference type="Proteomes" id="UP001234297">
    <property type="component" value="Chromosome 5"/>
</dbReference>
<gene>
    <name evidence="1" type="ORF">MRB53_017212</name>
</gene>
<organism evidence="1 2">
    <name type="scientific">Persea americana</name>
    <name type="common">Avocado</name>
    <dbReference type="NCBI Taxonomy" id="3435"/>
    <lineage>
        <taxon>Eukaryota</taxon>
        <taxon>Viridiplantae</taxon>
        <taxon>Streptophyta</taxon>
        <taxon>Embryophyta</taxon>
        <taxon>Tracheophyta</taxon>
        <taxon>Spermatophyta</taxon>
        <taxon>Magnoliopsida</taxon>
        <taxon>Magnoliidae</taxon>
        <taxon>Laurales</taxon>
        <taxon>Lauraceae</taxon>
        <taxon>Persea</taxon>
    </lineage>
</organism>
<proteinExistence type="predicted"/>
<dbReference type="EMBL" id="CM056813">
    <property type="protein sequence ID" value="KAJ8640518.1"/>
    <property type="molecule type" value="Genomic_DNA"/>
</dbReference>
<keyword evidence="2" id="KW-1185">Reference proteome</keyword>
<sequence>MANVRVSIDVGDDGVAVITICNPPVNALSTQIIAGLKEKYDEAMGRNDVKAIVLTGEAGRFSGGFDINVFQKVHGTGDISLMPDVSVELVVNTMEDAKKPSVAAVQGLALGGGLELTMGCHARIATPEAQLGLPELTLGVIPGFGGTQRLPRLVGISKAVEMMLSSKPIKSKEGKELGLIDAVVSSEDLLRVSRLWALDIAERRKPWISSLRRTDKLGALSEAREIIKIARQRARQNAPNMPQHQACLDAIEEGIVYGGYAGVLKEAKVFKELVLSSTSKGLVHVFFAQRTTSKVPNVTDVGLKPRRIQKVAVIGGGLMGSGIATALILSNVSVLLKEVNSEFLQRGMKAIAANLRGLATKGKITQAGVDKALSLLKGSLDYDEFTNVDMVIEAVIESIPLKQSIFRDIEKACPPHCILATNTSTIDLDVVGEKTSSQDRIVGAHFFSPAHVMPLLEVVRTEKTSPQVILDLMNIGKTIKKVPVVVGNCTGFAVNRTFFPYTQGAHILLHLGVDLFRIDRIISSFGMPMGPFQLQDLAGYGVALAVGKEFASAFPDRTFPSPLVDLMVKSGRNGKNNGKGYYIYGKGSKPKPDPSVEAIIEESRRLIKIMSSGKPISVSDQEIVEMVFFPVVNEACRVMDEGVVVRASDLDIASVLGMSFPSYRGGIVFWADSVGSGYIFTKLKKWAELYGSFFKPSGFLEERAMKGMPLSAPASTPEHSRARL</sequence>
<comment type="caution">
    <text evidence="1">The sequence shown here is derived from an EMBL/GenBank/DDBJ whole genome shotgun (WGS) entry which is preliminary data.</text>
</comment>
<reference evidence="1 2" key="1">
    <citation type="journal article" date="2022" name="Hortic Res">
        <title>A haplotype resolved chromosomal level avocado genome allows analysis of novel avocado genes.</title>
        <authorList>
            <person name="Nath O."/>
            <person name="Fletcher S.J."/>
            <person name="Hayward A."/>
            <person name="Shaw L.M."/>
            <person name="Masouleh A.K."/>
            <person name="Furtado A."/>
            <person name="Henry R.J."/>
            <person name="Mitter N."/>
        </authorList>
    </citation>
    <scope>NUCLEOTIDE SEQUENCE [LARGE SCALE GENOMIC DNA]</scope>
    <source>
        <strain evidence="2">cv. Hass</strain>
    </source>
</reference>
<evidence type="ECO:0000313" key="2">
    <source>
        <dbReference type="Proteomes" id="UP001234297"/>
    </source>
</evidence>